<sequence length="290" mass="33698">MKPVFEKIYNRDDASFKVMRLETRTFDHPYHYHPEYELTLITAGSGHRFVGDHTDTFFSNDLILLGKNLPHCWLDFGQSKHMVSAVVIQFREDCFGKSFFDLPEMHRISLLLRRASRGIQFLKTGGNLLDSLNQIHQQTGSDQLITFLSIMNDLSRSDDFALLSTSDYNTTHHDTKFSRIDKVFEYVAGHFRTGIDLSVTADLVHMTPSAFCHYFKKYTKKTFTQYVNEVKIGYSCKLLMETELNVSEVCYQSGYNSLSRFNKCFKKITKKTPLSYRKHFNLPETRVLTS</sequence>
<dbReference type="SMART" id="SM00342">
    <property type="entry name" value="HTH_ARAC"/>
    <property type="match status" value="1"/>
</dbReference>
<dbReference type="AlphaFoldDB" id="A0AAP2DU59"/>
<gene>
    <name evidence="5" type="ORF">KK083_29280</name>
</gene>
<dbReference type="InterPro" id="IPR009057">
    <property type="entry name" value="Homeodomain-like_sf"/>
</dbReference>
<dbReference type="GO" id="GO:0043565">
    <property type="term" value="F:sequence-specific DNA binding"/>
    <property type="evidence" value="ECO:0007669"/>
    <property type="project" value="InterPro"/>
</dbReference>
<keyword evidence="2" id="KW-0238">DNA-binding</keyword>
<dbReference type="PROSITE" id="PS01124">
    <property type="entry name" value="HTH_ARAC_FAMILY_2"/>
    <property type="match status" value="1"/>
</dbReference>
<keyword evidence="1" id="KW-0805">Transcription regulation</keyword>
<dbReference type="CDD" id="cd06976">
    <property type="entry name" value="cupin_MtlR-like_N"/>
    <property type="match status" value="1"/>
</dbReference>
<dbReference type="InterPro" id="IPR014710">
    <property type="entry name" value="RmlC-like_jellyroll"/>
</dbReference>
<evidence type="ECO:0000313" key="5">
    <source>
        <dbReference type="EMBL" id="MBT1701022.1"/>
    </source>
</evidence>
<evidence type="ECO:0000256" key="2">
    <source>
        <dbReference type="ARBA" id="ARBA00023125"/>
    </source>
</evidence>
<comment type="caution">
    <text evidence="5">The sequence shown here is derived from an EMBL/GenBank/DDBJ whole genome shotgun (WGS) entry which is preliminary data.</text>
</comment>
<dbReference type="InterPro" id="IPR018062">
    <property type="entry name" value="HTH_AraC-typ_CS"/>
</dbReference>
<dbReference type="GO" id="GO:0003700">
    <property type="term" value="F:DNA-binding transcription factor activity"/>
    <property type="evidence" value="ECO:0007669"/>
    <property type="project" value="InterPro"/>
</dbReference>
<reference evidence="5 6" key="1">
    <citation type="submission" date="2021-05" db="EMBL/GenBank/DDBJ databases">
        <title>A Polyphasic approach of four new species of the genus Ohtaekwangia: Ohtaekwangia histidinii sp. nov., Ohtaekwangia cretensis sp. nov., Ohtaekwangia indiensis sp. nov., Ohtaekwangia reichenbachii sp. nov. from diverse environment.</title>
        <authorList>
            <person name="Octaviana S."/>
        </authorList>
    </citation>
    <scope>NUCLEOTIDE SEQUENCE [LARGE SCALE GENOMIC DNA]</scope>
    <source>
        <strain evidence="5 6">PWU4</strain>
    </source>
</reference>
<organism evidence="5 6">
    <name type="scientific">Chryseosolibacter histidini</name>
    <dbReference type="NCBI Taxonomy" id="2782349"/>
    <lineage>
        <taxon>Bacteria</taxon>
        <taxon>Pseudomonadati</taxon>
        <taxon>Bacteroidota</taxon>
        <taxon>Cytophagia</taxon>
        <taxon>Cytophagales</taxon>
        <taxon>Chryseotaleaceae</taxon>
        <taxon>Chryseosolibacter</taxon>
    </lineage>
</organism>
<dbReference type="PANTHER" id="PTHR43280">
    <property type="entry name" value="ARAC-FAMILY TRANSCRIPTIONAL REGULATOR"/>
    <property type="match status" value="1"/>
</dbReference>
<dbReference type="Pfam" id="PF12833">
    <property type="entry name" value="HTH_18"/>
    <property type="match status" value="1"/>
</dbReference>
<dbReference type="InterPro" id="IPR018060">
    <property type="entry name" value="HTH_AraC"/>
</dbReference>
<dbReference type="InterPro" id="IPR011051">
    <property type="entry name" value="RmlC_Cupin_sf"/>
</dbReference>
<dbReference type="EMBL" id="JAHESF010000054">
    <property type="protein sequence ID" value="MBT1701022.1"/>
    <property type="molecule type" value="Genomic_DNA"/>
</dbReference>
<dbReference type="SUPFAM" id="SSF46689">
    <property type="entry name" value="Homeodomain-like"/>
    <property type="match status" value="2"/>
</dbReference>
<feature type="domain" description="HTH araC/xylS-type" evidence="4">
    <location>
        <begin position="181"/>
        <end position="279"/>
    </location>
</feature>
<evidence type="ECO:0000313" key="6">
    <source>
        <dbReference type="Proteomes" id="UP001319200"/>
    </source>
</evidence>
<dbReference type="Gene3D" id="2.60.120.10">
    <property type="entry name" value="Jelly Rolls"/>
    <property type="match status" value="1"/>
</dbReference>
<proteinExistence type="predicted"/>
<keyword evidence="6" id="KW-1185">Reference proteome</keyword>
<name>A0AAP2DU59_9BACT</name>
<evidence type="ECO:0000256" key="3">
    <source>
        <dbReference type="ARBA" id="ARBA00023163"/>
    </source>
</evidence>
<evidence type="ECO:0000259" key="4">
    <source>
        <dbReference type="PROSITE" id="PS01124"/>
    </source>
</evidence>
<dbReference type="RefSeq" id="WP_254169709.1">
    <property type="nucleotide sequence ID" value="NZ_JAHESF010000054.1"/>
</dbReference>
<dbReference type="Proteomes" id="UP001319200">
    <property type="component" value="Unassembled WGS sequence"/>
</dbReference>
<dbReference type="PANTHER" id="PTHR43280:SF27">
    <property type="entry name" value="TRANSCRIPTIONAL REGULATOR MTLR"/>
    <property type="match status" value="1"/>
</dbReference>
<protein>
    <submittedName>
        <fullName evidence="5">AraC family transcriptional regulator</fullName>
    </submittedName>
</protein>
<dbReference type="Gene3D" id="1.10.10.60">
    <property type="entry name" value="Homeodomain-like"/>
    <property type="match status" value="2"/>
</dbReference>
<dbReference type="PROSITE" id="PS00041">
    <property type="entry name" value="HTH_ARAC_FAMILY_1"/>
    <property type="match status" value="1"/>
</dbReference>
<accession>A0AAP2DU59</accession>
<dbReference type="SUPFAM" id="SSF51182">
    <property type="entry name" value="RmlC-like cupins"/>
    <property type="match status" value="1"/>
</dbReference>
<evidence type="ECO:0000256" key="1">
    <source>
        <dbReference type="ARBA" id="ARBA00023015"/>
    </source>
</evidence>
<keyword evidence="3" id="KW-0804">Transcription</keyword>